<dbReference type="Proteomes" id="UP000886289">
    <property type="component" value="Unassembled WGS sequence"/>
</dbReference>
<reference evidence="1" key="1">
    <citation type="journal article" date="2020" name="mSystems">
        <title>Genome- and Community-Level Interaction Insights into Carbon Utilization and Element Cycling Functions of Hydrothermarchaeota in Hydrothermal Sediment.</title>
        <authorList>
            <person name="Zhou Z."/>
            <person name="Liu Y."/>
            <person name="Xu W."/>
            <person name="Pan J."/>
            <person name="Luo Z.H."/>
            <person name="Li M."/>
        </authorList>
    </citation>
    <scope>NUCLEOTIDE SEQUENCE [LARGE SCALE GENOMIC DNA]</scope>
    <source>
        <strain evidence="1">HyVt-233</strain>
    </source>
</reference>
<accession>A0A7C0U2Y3</accession>
<dbReference type="EMBL" id="DRBS01000259">
    <property type="protein sequence ID" value="HDD44584.1"/>
    <property type="molecule type" value="Genomic_DNA"/>
</dbReference>
<gene>
    <name evidence="1" type="ORF">ENG63_06980</name>
</gene>
<proteinExistence type="predicted"/>
<name>A0A7C0U2Y3_DESA2</name>
<dbReference type="AlphaFoldDB" id="A0A7C0U2Y3"/>
<protein>
    <submittedName>
        <fullName evidence="1">Uncharacterized protein</fullName>
    </submittedName>
</protein>
<evidence type="ECO:0000313" key="1">
    <source>
        <dbReference type="EMBL" id="HDD44584.1"/>
    </source>
</evidence>
<organism evidence="1">
    <name type="scientific">Desulfofervidus auxilii</name>
    <dbReference type="NCBI Taxonomy" id="1621989"/>
    <lineage>
        <taxon>Bacteria</taxon>
        <taxon>Pseudomonadati</taxon>
        <taxon>Thermodesulfobacteriota</taxon>
        <taxon>Candidatus Desulfofervidia</taxon>
        <taxon>Candidatus Desulfofervidales</taxon>
        <taxon>Candidatus Desulfofervidaceae</taxon>
        <taxon>Candidatus Desulfofervidus</taxon>
    </lineage>
</organism>
<sequence length="191" mass="21897">MRCKWRRVFPFSGIDVYIYLAGTGIPAKVYDAEEGGNVYSTPPQLKTDENGVVEFWVDTVDYDVDQLFDIFFVYGGTIYYLLEREQVFDVKSFVHPSPKAFADGDTTPSVKGYTKFITNNSSATTITYFDDPEPNKEIEIIFGDDNTTIKHDPTRIYLAGGYDFTPQTNDILKLRYDATNNRWIEIGRFLI</sequence>
<comment type="caution">
    <text evidence="1">The sequence shown here is derived from an EMBL/GenBank/DDBJ whole genome shotgun (WGS) entry which is preliminary data.</text>
</comment>